<dbReference type="EMBL" id="FOVM01000001">
    <property type="protein sequence ID" value="SFN40917.1"/>
    <property type="molecule type" value="Genomic_DNA"/>
</dbReference>
<evidence type="ECO:0000313" key="2">
    <source>
        <dbReference type="Proteomes" id="UP000198867"/>
    </source>
</evidence>
<keyword evidence="2" id="KW-1185">Reference proteome</keyword>
<sequence>MSDIENGSPKNALPEGLAATPEVVDAQFVEQGFSEDIVSSPELRGQDYEGDNEVLKEHYNAADADPDAADEILNEQIDGRTDG</sequence>
<organism evidence="1 2">
    <name type="scientific">Mycetocola miduiensis</name>
    <dbReference type="NCBI Taxonomy" id="995034"/>
    <lineage>
        <taxon>Bacteria</taxon>
        <taxon>Bacillati</taxon>
        <taxon>Actinomycetota</taxon>
        <taxon>Actinomycetes</taxon>
        <taxon>Micrococcales</taxon>
        <taxon>Microbacteriaceae</taxon>
        <taxon>Mycetocola</taxon>
    </lineage>
</organism>
<reference evidence="2" key="1">
    <citation type="submission" date="2016-10" db="EMBL/GenBank/DDBJ databases">
        <authorList>
            <person name="Varghese N."/>
            <person name="Submissions S."/>
        </authorList>
    </citation>
    <scope>NUCLEOTIDE SEQUENCE [LARGE SCALE GENOMIC DNA]</scope>
    <source>
        <strain evidence="2">CGMCC 1.11101</strain>
    </source>
</reference>
<gene>
    <name evidence="1" type="ORF">SAMN05216219_0482</name>
</gene>
<proteinExistence type="predicted"/>
<dbReference type="RefSeq" id="WP_090708455.1">
    <property type="nucleotide sequence ID" value="NZ_FOVM01000001.1"/>
</dbReference>
<accession>A0A1I4YSH0</accession>
<protein>
    <submittedName>
        <fullName evidence="1">Uncharacterized protein</fullName>
    </submittedName>
</protein>
<name>A0A1I4YSH0_9MICO</name>
<dbReference type="Proteomes" id="UP000198867">
    <property type="component" value="Unassembled WGS sequence"/>
</dbReference>
<evidence type="ECO:0000313" key="1">
    <source>
        <dbReference type="EMBL" id="SFN40917.1"/>
    </source>
</evidence>
<dbReference type="OrthoDB" id="5118705at2"/>
<dbReference type="AlphaFoldDB" id="A0A1I4YSH0"/>